<dbReference type="PANTHER" id="PTHR11360:SF284">
    <property type="entry name" value="EG:103B4.3 PROTEIN-RELATED"/>
    <property type="match status" value="1"/>
</dbReference>
<feature type="transmembrane region" description="Helical" evidence="2">
    <location>
        <begin position="169"/>
        <end position="189"/>
    </location>
</feature>
<dbReference type="Proteomes" id="UP000762676">
    <property type="component" value="Unassembled WGS sequence"/>
</dbReference>
<feature type="transmembrane region" description="Helical" evidence="2">
    <location>
        <begin position="40"/>
        <end position="60"/>
    </location>
</feature>
<accession>A0AAV4F730</accession>
<dbReference type="InterPro" id="IPR050327">
    <property type="entry name" value="Proton-linked_MCT"/>
</dbReference>
<protein>
    <submittedName>
        <fullName evidence="3">Monocarboxylate transporter 12</fullName>
    </submittedName>
</protein>
<feature type="transmembrane region" description="Helical" evidence="2">
    <location>
        <begin position="676"/>
        <end position="694"/>
    </location>
</feature>
<feature type="transmembrane region" description="Helical" evidence="2">
    <location>
        <begin position="617"/>
        <end position="635"/>
    </location>
</feature>
<feature type="transmembrane region" description="Helical" evidence="2">
    <location>
        <begin position="137"/>
        <end position="157"/>
    </location>
</feature>
<dbReference type="AlphaFoldDB" id="A0AAV4F730"/>
<feature type="region of interest" description="Disordered" evidence="1">
    <location>
        <begin position="495"/>
        <end position="524"/>
    </location>
</feature>
<dbReference type="EMBL" id="BMAT01004147">
    <property type="protein sequence ID" value="GFR69187.1"/>
    <property type="molecule type" value="Genomic_DNA"/>
</dbReference>
<gene>
    <name evidence="3" type="ORF">ElyMa_002043000</name>
</gene>
<proteinExistence type="predicted"/>
<feature type="compositionally biased region" description="Polar residues" evidence="1">
    <location>
        <begin position="257"/>
        <end position="269"/>
    </location>
</feature>
<dbReference type="InterPro" id="IPR036259">
    <property type="entry name" value="MFS_trans_sf"/>
</dbReference>
<comment type="caution">
    <text evidence="3">The sequence shown here is derived from an EMBL/GenBank/DDBJ whole genome shotgun (WGS) entry which is preliminary data.</text>
</comment>
<evidence type="ECO:0000313" key="4">
    <source>
        <dbReference type="Proteomes" id="UP000762676"/>
    </source>
</evidence>
<keyword evidence="2" id="KW-0472">Membrane</keyword>
<feature type="compositionally biased region" description="Basic and acidic residues" evidence="1">
    <location>
        <begin position="511"/>
        <end position="523"/>
    </location>
</feature>
<keyword evidence="4" id="KW-1185">Reference proteome</keyword>
<feature type="transmembrane region" description="Helical" evidence="2">
    <location>
        <begin position="642"/>
        <end position="664"/>
    </location>
</feature>
<feature type="transmembrane region" description="Helical" evidence="2">
    <location>
        <begin position="80"/>
        <end position="100"/>
    </location>
</feature>
<dbReference type="GO" id="GO:0008028">
    <property type="term" value="F:monocarboxylic acid transmembrane transporter activity"/>
    <property type="evidence" value="ECO:0007669"/>
    <property type="project" value="TreeGrafter"/>
</dbReference>
<feature type="region of interest" description="Disordered" evidence="1">
    <location>
        <begin position="257"/>
        <end position="291"/>
    </location>
</feature>
<evidence type="ECO:0000256" key="1">
    <source>
        <dbReference type="SAM" id="MobiDB-lite"/>
    </source>
</evidence>
<sequence length="711" mass="77623">MAFSRDASPDRVTMSRRTSESRQSTEGSLLPVKYHPVDRGWSWIIMIGVFVIHFLTTGYLRSFGLLFVEFQNHFQSSSTITATMSGIQMLAYSLGTFVTMNVLMQFISVKTSCLLGCCLELLSVVGNSQVTDIKQLFFTHGILFGFGQALIYCPAMVILSEYFDKKRPIATVIATAGVSAGGIAMPFLIRYLIDTYGLIGGVLITAGVIFQQAVFVSFFTSPSEYTPLPLDRDTECIDDDCEATKLVLKEQNFTNNGVSTLTENNQVTETKTQQKKHSHQRSSSDVPIKPSHVTEGLASISQVALPLDSAQNHNTDTGDKPTGSPGAHHFHSQLSLPTNISDQESGNVSSSLHPHDNIELMDNSTPHNDSEAKQESLLYPEVNLNATEPQNETNTNLLGPESAKPYHSSKEPLLTVVANKDIHVSKNSINSTHSFALSDNYNPRGQHELGPDHGRRKVLRGPLHTLAFPSDTVARALSTSSVDVLGSAHPISLNDSSIPVRRRGRGSSIDRVPEPDYTRRPLASDRLSQASPRFRLPKCKLPEMVRKPAFWSLAVFFGGGGLASVLPTVFLPPMAESRGLDASSSSHFLVVSAIMEMFGRLVPGLVLHFGYMRPSTVVIPSMALCGVLLQLVTFFNDFKSLLCLSCLIGFFTGAFWAMQVLVVIEIIGMESLGRAFGFYSIVLGFGVGTGFPLAGKEKEITTCKIPAISRF</sequence>
<reference evidence="3 4" key="1">
    <citation type="journal article" date="2021" name="Elife">
        <title>Chloroplast acquisition without the gene transfer in kleptoplastic sea slugs, Plakobranchus ocellatus.</title>
        <authorList>
            <person name="Maeda T."/>
            <person name="Takahashi S."/>
            <person name="Yoshida T."/>
            <person name="Shimamura S."/>
            <person name="Takaki Y."/>
            <person name="Nagai Y."/>
            <person name="Toyoda A."/>
            <person name="Suzuki Y."/>
            <person name="Arimoto A."/>
            <person name="Ishii H."/>
            <person name="Satoh N."/>
            <person name="Nishiyama T."/>
            <person name="Hasebe M."/>
            <person name="Maruyama T."/>
            <person name="Minagawa J."/>
            <person name="Obokata J."/>
            <person name="Shigenobu S."/>
        </authorList>
    </citation>
    <scope>NUCLEOTIDE SEQUENCE [LARGE SCALE GENOMIC DNA]</scope>
</reference>
<name>A0AAV4F730_9GAST</name>
<feature type="transmembrane region" description="Helical" evidence="2">
    <location>
        <begin position="196"/>
        <end position="219"/>
    </location>
</feature>
<organism evidence="3 4">
    <name type="scientific">Elysia marginata</name>
    <dbReference type="NCBI Taxonomy" id="1093978"/>
    <lineage>
        <taxon>Eukaryota</taxon>
        <taxon>Metazoa</taxon>
        <taxon>Spiralia</taxon>
        <taxon>Lophotrochozoa</taxon>
        <taxon>Mollusca</taxon>
        <taxon>Gastropoda</taxon>
        <taxon>Heterobranchia</taxon>
        <taxon>Euthyneura</taxon>
        <taxon>Panpulmonata</taxon>
        <taxon>Sacoglossa</taxon>
        <taxon>Placobranchoidea</taxon>
        <taxon>Plakobranchidae</taxon>
        <taxon>Elysia</taxon>
    </lineage>
</organism>
<feature type="region of interest" description="Disordered" evidence="1">
    <location>
        <begin position="309"/>
        <end position="373"/>
    </location>
</feature>
<dbReference type="PANTHER" id="PTHR11360">
    <property type="entry name" value="MONOCARBOXYLATE TRANSPORTER"/>
    <property type="match status" value="1"/>
</dbReference>
<keyword evidence="2" id="KW-0812">Transmembrane</keyword>
<dbReference type="Pfam" id="PF07690">
    <property type="entry name" value="MFS_1"/>
    <property type="match status" value="2"/>
</dbReference>
<keyword evidence="2" id="KW-1133">Transmembrane helix</keyword>
<feature type="compositionally biased region" description="Polar residues" evidence="1">
    <location>
        <begin position="332"/>
        <end position="352"/>
    </location>
</feature>
<dbReference type="Gene3D" id="1.20.1250.20">
    <property type="entry name" value="MFS general substrate transporter like domains"/>
    <property type="match status" value="2"/>
</dbReference>
<feature type="transmembrane region" description="Helical" evidence="2">
    <location>
        <begin position="587"/>
        <end position="611"/>
    </location>
</feature>
<dbReference type="InterPro" id="IPR011701">
    <property type="entry name" value="MFS"/>
</dbReference>
<evidence type="ECO:0000256" key="2">
    <source>
        <dbReference type="SAM" id="Phobius"/>
    </source>
</evidence>
<feature type="transmembrane region" description="Helical" evidence="2">
    <location>
        <begin position="549"/>
        <end position="575"/>
    </location>
</feature>
<dbReference type="SUPFAM" id="SSF103473">
    <property type="entry name" value="MFS general substrate transporter"/>
    <property type="match status" value="1"/>
</dbReference>
<feature type="region of interest" description="Disordered" evidence="1">
    <location>
        <begin position="1"/>
        <end position="24"/>
    </location>
</feature>
<evidence type="ECO:0000313" key="3">
    <source>
        <dbReference type="EMBL" id="GFR69187.1"/>
    </source>
</evidence>